<evidence type="ECO:0000256" key="2">
    <source>
        <dbReference type="SAM" id="SignalP"/>
    </source>
</evidence>
<dbReference type="Pfam" id="PF04205">
    <property type="entry name" value="FMN_bind"/>
    <property type="match status" value="1"/>
</dbReference>
<evidence type="ECO:0000313" key="4">
    <source>
        <dbReference type="EMBL" id="GIJ21205.1"/>
    </source>
</evidence>
<reference evidence="4 5" key="1">
    <citation type="submission" date="2021-01" db="EMBL/GenBank/DDBJ databases">
        <title>Whole genome shotgun sequence of Verrucosispora lutea NBRC 106530.</title>
        <authorList>
            <person name="Komaki H."/>
            <person name="Tamura T."/>
        </authorList>
    </citation>
    <scope>NUCLEOTIDE SEQUENCE [LARGE SCALE GENOMIC DNA]</scope>
    <source>
        <strain evidence="4 5">NBRC 106530</strain>
    </source>
</reference>
<sequence>MRRALLAITGLAASTTALVVFKATPGTGQLAREEPAPPPPVAEGPQPSTSSKATKPKAGSSPKPNRSASGASRSDSGGTPKTPAASRAGTAAAQPTPSTVIGPVVTNEFGDVQVRISVVGDQIVNAAALRLPRGTAQSDQRSDQVDSRYSGAVGMVVERQSADLDTVSGATATSDAYRRSLQAAIDQAR</sequence>
<dbReference type="SMART" id="SM00900">
    <property type="entry name" value="FMN_bind"/>
    <property type="match status" value="1"/>
</dbReference>
<evidence type="ECO:0000313" key="5">
    <source>
        <dbReference type="Proteomes" id="UP000643165"/>
    </source>
</evidence>
<proteinExistence type="predicted"/>
<keyword evidence="2" id="KW-0732">Signal</keyword>
<comment type="caution">
    <text evidence="4">The sequence shown here is derived from an EMBL/GenBank/DDBJ whole genome shotgun (WGS) entry which is preliminary data.</text>
</comment>
<evidence type="ECO:0000259" key="3">
    <source>
        <dbReference type="SMART" id="SM00900"/>
    </source>
</evidence>
<accession>A0ABQ4ITF5</accession>
<gene>
    <name evidence="4" type="ORF">Vlu01_18290</name>
</gene>
<name>A0ABQ4ITF5_9ACTN</name>
<feature type="region of interest" description="Disordered" evidence="1">
    <location>
        <begin position="28"/>
        <end position="103"/>
    </location>
</feature>
<feature type="chain" id="PRO_5046808891" description="FMN-binding domain-containing protein" evidence="2">
    <location>
        <begin position="20"/>
        <end position="189"/>
    </location>
</feature>
<dbReference type="RefSeq" id="WP_203996548.1">
    <property type="nucleotide sequence ID" value="NZ_BOPB01000009.1"/>
</dbReference>
<dbReference type="EMBL" id="BOPB01000009">
    <property type="protein sequence ID" value="GIJ21205.1"/>
    <property type="molecule type" value="Genomic_DNA"/>
</dbReference>
<keyword evidence="5" id="KW-1185">Reference proteome</keyword>
<feature type="signal peptide" evidence="2">
    <location>
        <begin position="1"/>
        <end position="19"/>
    </location>
</feature>
<evidence type="ECO:0000256" key="1">
    <source>
        <dbReference type="SAM" id="MobiDB-lite"/>
    </source>
</evidence>
<organism evidence="4 5">
    <name type="scientific">Micromonospora lutea</name>
    <dbReference type="NCBI Taxonomy" id="419825"/>
    <lineage>
        <taxon>Bacteria</taxon>
        <taxon>Bacillati</taxon>
        <taxon>Actinomycetota</taxon>
        <taxon>Actinomycetes</taxon>
        <taxon>Micromonosporales</taxon>
        <taxon>Micromonosporaceae</taxon>
        <taxon>Micromonospora</taxon>
    </lineage>
</organism>
<dbReference type="Proteomes" id="UP000643165">
    <property type="component" value="Unassembled WGS sequence"/>
</dbReference>
<protein>
    <recommendedName>
        <fullName evidence="3">FMN-binding domain-containing protein</fullName>
    </recommendedName>
</protein>
<dbReference type="Gene3D" id="3.90.1010.20">
    <property type="match status" value="1"/>
</dbReference>
<dbReference type="InterPro" id="IPR007329">
    <property type="entry name" value="FMN-bd"/>
</dbReference>
<feature type="compositionally biased region" description="Low complexity" evidence="1">
    <location>
        <begin position="66"/>
        <end position="93"/>
    </location>
</feature>
<feature type="domain" description="FMN-binding" evidence="3">
    <location>
        <begin position="108"/>
        <end position="188"/>
    </location>
</feature>